<organism evidence="2 3">
    <name type="scientific">Tetraparma gracilis</name>
    <dbReference type="NCBI Taxonomy" id="2962635"/>
    <lineage>
        <taxon>Eukaryota</taxon>
        <taxon>Sar</taxon>
        <taxon>Stramenopiles</taxon>
        <taxon>Ochrophyta</taxon>
        <taxon>Bolidophyceae</taxon>
        <taxon>Parmales</taxon>
        <taxon>Triparmaceae</taxon>
        <taxon>Tetraparma</taxon>
    </lineage>
</organism>
<sequence>MMPDTMVAKLCEQAAARHELKRKAEERGEEVDEEDLELAGLNSIMGKAKPAADEDEEGGGGKRQRRNT</sequence>
<evidence type="ECO:0000256" key="1">
    <source>
        <dbReference type="SAM" id="MobiDB-lite"/>
    </source>
</evidence>
<accession>A0ABQ6MD82</accession>
<keyword evidence="3" id="KW-1185">Reference proteome</keyword>
<reference evidence="2 3" key="1">
    <citation type="journal article" date="2023" name="Commun. Biol.">
        <title>Genome analysis of Parmales, the sister group of diatoms, reveals the evolutionary specialization of diatoms from phago-mixotrophs to photoautotrophs.</title>
        <authorList>
            <person name="Ban H."/>
            <person name="Sato S."/>
            <person name="Yoshikawa S."/>
            <person name="Yamada K."/>
            <person name="Nakamura Y."/>
            <person name="Ichinomiya M."/>
            <person name="Sato N."/>
            <person name="Blanc-Mathieu R."/>
            <person name="Endo H."/>
            <person name="Kuwata A."/>
            <person name="Ogata H."/>
        </authorList>
    </citation>
    <scope>NUCLEOTIDE SEQUENCE [LARGE SCALE GENOMIC DNA]</scope>
</reference>
<evidence type="ECO:0000313" key="2">
    <source>
        <dbReference type="EMBL" id="GMI24141.1"/>
    </source>
</evidence>
<comment type="caution">
    <text evidence="2">The sequence shown here is derived from an EMBL/GenBank/DDBJ whole genome shotgun (WGS) entry which is preliminary data.</text>
</comment>
<evidence type="ECO:0000313" key="3">
    <source>
        <dbReference type="Proteomes" id="UP001165060"/>
    </source>
</evidence>
<gene>
    <name evidence="2" type="ORF">TeGR_g10242</name>
</gene>
<protein>
    <submittedName>
        <fullName evidence="2">Uncharacterized protein</fullName>
    </submittedName>
</protein>
<feature type="region of interest" description="Disordered" evidence="1">
    <location>
        <begin position="21"/>
        <end position="68"/>
    </location>
</feature>
<dbReference type="Proteomes" id="UP001165060">
    <property type="component" value="Unassembled WGS sequence"/>
</dbReference>
<name>A0ABQ6MD82_9STRA</name>
<proteinExistence type="predicted"/>
<feature type="compositionally biased region" description="Acidic residues" evidence="1">
    <location>
        <begin position="27"/>
        <end position="37"/>
    </location>
</feature>
<dbReference type="EMBL" id="BRYB01000153">
    <property type="protein sequence ID" value="GMI24141.1"/>
    <property type="molecule type" value="Genomic_DNA"/>
</dbReference>